<dbReference type="CDD" id="cd01415">
    <property type="entry name" value="SAICAR_synt_PurC"/>
    <property type="match status" value="1"/>
</dbReference>
<dbReference type="UniPathway" id="UPA00074">
    <property type="reaction ID" value="UER00131"/>
</dbReference>
<evidence type="ECO:0000256" key="2">
    <source>
        <dbReference type="ARBA" id="ARBA00010190"/>
    </source>
</evidence>
<dbReference type="Gene3D" id="3.30.200.20">
    <property type="entry name" value="Phosphorylase Kinase, domain 1"/>
    <property type="match status" value="1"/>
</dbReference>
<feature type="domain" description="SAICAR synthetase/ADE2 N-terminal" evidence="12">
    <location>
        <begin position="5"/>
        <end position="230"/>
    </location>
</feature>
<dbReference type="InterPro" id="IPR001636">
    <property type="entry name" value="SAICAR_synth"/>
</dbReference>
<reference evidence="13 14" key="1">
    <citation type="journal article" date="2015" name="Genome Announc.">
        <title>Expanding the biotechnology potential of lactobacilli through comparative genomics of 213 strains and associated genera.</title>
        <authorList>
            <person name="Sun Z."/>
            <person name="Harris H.M."/>
            <person name="McCann A."/>
            <person name="Guo C."/>
            <person name="Argimon S."/>
            <person name="Zhang W."/>
            <person name="Yang X."/>
            <person name="Jeffery I.B."/>
            <person name="Cooney J.C."/>
            <person name="Kagawa T.F."/>
            <person name="Liu W."/>
            <person name="Song Y."/>
            <person name="Salvetti E."/>
            <person name="Wrobel A."/>
            <person name="Rasinkangas P."/>
            <person name="Parkhill J."/>
            <person name="Rea M.C."/>
            <person name="O'Sullivan O."/>
            <person name="Ritari J."/>
            <person name="Douillard F.P."/>
            <person name="Paul Ross R."/>
            <person name="Yang R."/>
            <person name="Briner A.E."/>
            <person name="Felis G.E."/>
            <person name="de Vos W.M."/>
            <person name="Barrangou R."/>
            <person name="Klaenhammer T.R."/>
            <person name="Caufield P.W."/>
            <person name="Cui Y."/>
            <person name="Zhang H."/>
            <person name="O'Toole P.W."/>
        </authorList>
    </citation>
    <scope>NUCLEOTIDE SEQUENCE [LARGE SCALE GENOMIC DNA]</scope>
    <source>
        <strain evidence="13 14">DSM 20509</strain>
    </source>
</reference>
<dbReference type="InterPro" id="IPR050089">
    <property type="entry name" value="SAICAR_synthetase"/>
</dbReference>
<dbReference type="Gene3D" id="3.30.470.20">
    <property type="entry name" value="ATP-grasp fold, B domain"/>
    <property type="match status" value="1"/>
</dbReference>
<evidence type="ECO:0000256" key="6">
    <source>
        <dbReference type="ARBA" id="ARBA00022741"/>
    </source>
</evidence>
<dbReference type="InterPro" id="IPR033934">
    <property type="entry name" value="SAICAR_synt_PurC"/>
</dbReference>
<dbReference type="FunFam" id="3.30.470.20:FF:000006">
    <property type="entry name" value="Phosphoribosylaminoimidazole-succinocarboxamide synthase"/>
    <property type="match status" value="1"/>
</dbReference>
<evidence type="ECO:0000313" key="13">
    <source>
        <dbReference type="EMBL" id="KRM63297.1"/>
    </source>
</evidence>
<dbReference type="EMBL" id="AYYP01000063">
    <property type="protein sequence ID" value="KRM63297.1"/>
    <property type="molecule type" value="Genomic_DNA"/>
</dbReference>
<dbReference type="OrthoDB" id="9801549at2"/>
<name>A0A0R2A770_9LACO</name>
<evidence type="ECO:0000256" key="3">
    <source>
        <dbReference type="ARBA" id="ARBA00012217"/>
    </source>
</evidence>
<accession>A0A0R2A770</accession>
<evidence type="ECO:0000256" key="10">
    <source>
        <dbReference type="ARBA" id="ARBA00048475"/>
    </source>
</evidence>
<dbReference type="GO" id="GO:0005524">
    <property type="term" value="F:ATP binding"/>
    <property type="evidence" value="ECO:0007669"/>
    <property type="project" value="UniProtKB-KW"/>
</dbReference>
<evidence type="ECO:0000256" key="4">
    <source>
        <dbReference type="ARBA" id="ARBA00016460"/>
    </source>
</evidence>
<evidence type="ECO:0000256" key="8">
    <source>
        <dbReference type="ARBA" id="ARBA00022840"/>
    </source>
</evidence>
<dbReference type="AlphaFoldDB" id="A0A0R2A770"/>
<dbReference type="InterPro" id="IPR028923">
    <property type="entry name" value="SAICAR_synt/ADE2_N"/>
</dbReference>
<evidence type="ECO:0000256" key="1">
    <source>
        <dbReference type="ARBA" id="ARBA00004672"/>
    </source>
</evidence>
<proteinExistence type="inferred from homology"/>
<gene>
    <name evidence="11" type="primary">purC</name>
    <name evidence="13" type="ORF">FC14_GL000576</name>
</gene>
<comment type="pathway">
    <text evidence="1 11">Purine metabolism; IMP biosynthesis via de novo pathway; 5-amino-1-(5-phospho-D-ribosyl)imidazole-4-carboxamide from 5-amino-1-(5-phospho-D-ribosyl)imidazole-4-carboxylate: step 1/2.</text>
</comment>
<keyword evidence="8 11" id="KW-0067">ATP-binding</keyword>
<organism evidence="13 14">
    <name type="scientific">Ligilactobacillus agilis DSM 20509</name>
    <dbReference type="NCBI Taxonomy" id="1423718"/>
    <lineage>
        <taxon>Bacteria</taxon>
        <taxon>Bacillati</taxon>
        <taxon>Bacillota</taxon>
        <taxon>Bacilli</taxon>
        <taxon>Lactobacillales</taxon>
        <taxon>Lactobacillaceae</taxon>
        <taxon>Ligilactobacillus</taxon>
    </lineage>
</organism>
<keyword evidence="6 11" id="KW-0547">Nucleotide-binding</keyword>
<dbReference type="GO" id="GO:0004639">
    <property type="term" value="F:phosphoribosylaminoimidazolesuccinocarboxamide synthase activity"/>
    <property type="evidence" value="ECO:0007669"/>
    <property type="project" value="UniProtKB-UniRule"/>
</dbReference>
<sequence>MSELIYTGKAKQMWTTEDEDVLRVVYMDQATALNGKKKDQIKGKGQVNNQISTLIFNYLKAKGIPTHFIKKLSETEELVKKVTIVPLEFVTRNIAAGHFASRFGVKEGTPFKQPVEETYYKSDELDDPFMNESQALALGIATKAELDYMWELSRKVDQLLIPLFAKANLQLVDFKLEFGRLADGTIVLADEFSPDNCRLWDLTTKAHMDKDVYRRDLGDLTPVYEEVLTRLEEVLAKEAN</sequence>
<dbReference type="PANTHER" id="PTHR43599:SF3">
    <property type="entry name" value="SI:DKEY-6E2.2"/>
    <property type="match status" value="1"/>
</dbReference>
<evidence type="ECO:0000256" key="5">
    <source>
        <dbReference type="ARBA" id="ARBA00022598"/>
    </source>
</evidence>
<dbReference type="NCBIfam" id="TIGR00081">
    <property type="entry name" value="purC"/>
    <property type="match status" value="1"/>
</dbReference>
<evidence type="ECO:0000256" key="9">
    <source>
        <dbReference type="ARBA" id="ARBA00030409"/>
    </source>
</evidence>
<evidence type="ECO:0000313" key="14">
    <source>
        <dbReference type="Proteomes" id="UP000051008"/>
    </source>
</evidence>
<evidence type="ECO:0000259" key="12">
    <source>
        <dbReference type="Pfam" id="PF01259"/>
    </source>
</evidence>
<dbReference type="Proteomes" id="UP000051008">
    <property type="component" value="Unassembled WGS sequence"/>
</dbReference>
<dbReference type="SUPFAM" id="SSF56104">
    <property type="entry name" value="SAICAR synthase-like"/>
    <property type="match status" value="1"/>
</dbReference>
<dbReference type="InterPro" id="IPR018236">
    <property type="entry name" value="SAICAR_synthetase_CS"/>
</dbReference>
<dbReference type="EC" id="6.3.2.6" evidence="3 11"/>
<dbReference type="HAMAP" id="MF_00137">
    <property type="entry name" value="SAICAR_synth"/>
    <property type="match status" value="1"/>
</dbReference>
<keyword evidence="7 11" id="KW-0658">Purine biosynthesis</keyword>
<dbReference type="GO" id="GO:0006189">
    <property type="term" value="P:'de novo' IMP biosynthetic process"/>
    <property type="evidence" value="ECO:0007669"/>
    <property type="project" value="UniProtKB-UniRule"/>
</dbReference>
<protein>
    <recommendedName>
        <fullName evidence="4 11">Phosphoribosylaminoimidazole-succinocarboxamide synthase</fullName>
        <ecNumber evidence="3 11">6.3.2.6</ecNumber>
    </recommendedName>
    <alternativeName>
        <fullName evidence="9 11">SAICAR synthetase</fullName>
    </alternativeName>
</protein>
<keyword evidence="14" id="KW-1185">Reference proteome</keyword>
<dbReference type="PANTHER" id="PTHR43599">
    <property type="entry name" value="MULTIFUNCTIONAL PROTEIN ADE2"/>
    <property type="match status" value="1"/>
</dbReference>
<dbReference type="PATRIC" id="fig|1423718.3.peg.595"/>
<dbReference type="GO" id="GO:0009236">
    <property type="term" value="P:cobalamin biosynthetic process"/>
    <property type="evidence" value="ECO:0007669"/>
    <property type="project" value="InterPro"/>
</dbReference>
<dbReference type="Pfam" id="PF01259">
    <property type="entry name" value="SAICAR_synt"/>
    <property type="match status" value="1"/>
</dbReference>
<comment type="similarity">
    <text evidence="2 11">Belongs to the SAICAR synthetase family.</text>
</comment>
<dbReference type="PROSITE" id="PS01058">
    <property type="entry name" value="SAICAR_SYNTHETASE_2"/>
    <property type="match status" value="1"/>
</dbReference>
<evidence type="ECO:0000256" key="11">
    <source>
        <dbReference type="HAMAP-Rule" id="MF_00137"/>
    </source>
</evidence>
<evidence type="ECO:0000256" key="7">
    <source>
        <dbReference type="ARBA" id="ARBA00022755"/>
    </source>
</evidence>
<keyword evidence="5 11" id="KW-0436">Ligase</keyword>
<dbReference type="RefSeq" id="WP_050611900.1">
    <property type="nucleotide sequence ID" value="NZ_AYYP01000063.1"/>
</dbReference>
<comment type="catalytic activity">
    <reaction evidence="10 11">
        <text>5-amino-1-(5-phospho-D-ribosyl)imidazole-4-carboxylate + L-aspartate + ATP = (2S)-2-[5-amino-1-(5-phospho-beta-D-ribosyl)imidazole-4-carboxamido]succinate + ADP + phosphate + 2 H(+)</text>
        <dbReference type="Rhea" id="RHEA:22628"/>
        <dbReference type="ChEBI" id="CHEBI:15378"/>
        <dbReference type="ChEBI" id="CHEBI:29991"/>
        <dbReference type="ChEBI" id="CHEBI:30616"/>
        <dbReference type="ChEBI" id="CHEBI:43474"/>
        <dbReference type="ChEBI" id="CHEBI:58443"/>
        <dbReference type="ChEBI" id="CHEBI:77657"/>
        <dbReference type="ChEBI" id="CHEBI:456216"/>
        <dbReference type="EC" id="6.3.2.6"/>
    </reaction>
</comment>
<comment type="caution">
    <text evidence="13">The sequence shown here is derived from an EMBL/GenBank/DDBJ whole genome shotgun (WGS) entry which is preliminary data.</text>
</comment>